<protein>
    <submittedName>
        <fullName evidence="1">Uncharacterized protein</fullName>
    </submittedName>
</protein>
<organism evidence="1 2">
    <name type="scientific">Oedothorax gibbosus</name>
    <dbReference type="NCBI Taxonomy" id="931172"/>
    <lineage>
        <taxon>Eukaryota</taxon>
        <taxon>Metazoa</taxon>
        <taxon>Ecdysozoa</taxon>
        <taxon>Arthropoda</taxon>
        <taxon>Chelicerata</taxon>
        <taxon>Arachnida</taxon>
        <taxon>Araneae</taxon>
        <taxon>Araneomorphae</taxon>
        <taxon>Entelegynae</taxon>
        <taxon>Araneoidea</taxon>
        <taxon>Linyphiidae</taxon>
        <taxon>Erigoninae</taxon>
        <taxon>Oedothorax</taxon>
    </lineage>
</organism>
<name>A0AAV6TCZ4_9ARAC</name>
<reference evidence="1 2" key="1">
    <citation type="journal article" date="2022" name="Nat. Ecol. Evol.">
        <title>A masculinizing supergene underlies an exaggerated male reproductive morph in a spider.</title>
        <authorList>
            <person name="Hendrickx F."/>
            <person name="De Corte Z."/>
            <person name="Sonet G."/>
            <person name="Van Belleghem S.M."/>
            <person name="Kostlbacher S."/>
            <person name="Vangestel C."/>
        </authorList>
    </citation>
    <scope>NUCLEOTIDE SEQUENCE [LARGE SCALE GENOMIC DNA]</scope>
    <source>
        <strain evidence="1">W744_W776</strain>
    </source>
</reference>
<proteinExistence type="predicted"/>
<dbReference type="AlphaFoldDB" id="A0AAV6TCZ4"/>
<comment type="caution">
    <text evidence="1">The sequence shown here is derived from an EMBL/GenBank/DDBJ whole genome shotgun (WGS) entry which is preliminary data.</text>
</comment>
<sequence length="52" mass="5614">MTSRRLGPIPGAPFGKSFPPLEVFRRSFSRRVRGLGCGFKVRALSPPGAARA</sequence>
<feature type="non-terminal residue" evidence="1">
    <location>
        <position position="52"/>
    </location>
</feature>
<accession>A0AAV6TCZ4</accession>
<evidence type="ECO:0000313" key="2">
    <source>
        <dbReference type="Proteomes" id="UP000827092"/>
    </source>
</evidence>
<dbReference type="EMBL" id="JAFNEN010006604">
    <property type="protein sequence ID" value="KAG8155783.1"/>
    <property type="molecule type" value="Genomic_DNA"/>
</dbReference>
<evidence type="ECO:0000313" key="1">
    <source>
        <dbReference type="EMBL" id="KAG8155783.1"/>
    </source>
</evidence>
<gene>
    <name evidence="1" type="ORF">JTE90_025274</name>
</gene>
<keyword evidence="2" id="KW-1185">Reference proteome</keyword>
<dbReference type="Proteomes" id="UP000827092">
    <property type="component" value="Unassembled WGS sequence"/>
</dbReference>